<accession>A0AA35X110</accession>
<comment type="caution">
    <text evidence="11">The sequence shown here is derived from an EMBL/GenBank/DDBJ whole genome shotgun (WGS) entry which is preliminary data.</text>
</comment>
<gene>
    <name evidence="11" type="ORF">GBAR_LOCUS19190</name>
</gene>
<keyword evidence="12" id="KW-1185">Reference proteome</keyword>
<feature type="domain" description="Enolpyruvate transferase" evidence="10">
    <location>
        <begin position="7"/>
        <end position="405"/>
    </location>
</feature>
<evidence type="ECO:0000313" key="11">
    <source>
        <dbReference type="EMBL" id="CAI8034030.1"/>
    </source>
</evidence>
<keyword evidence="7 9" id="KW-0057">Aromatic amino acid biosynthesis</keyword>
<proteinExistence type="inferred from homology"/>
<dbReference type="SUPFAM" id="SSF55205">
    <property type="entry name" value="EPT/RTPC-like"/>
    <property type="match status" value="1"/>
</dbReference>
<dbReference type="HAMAP" id="MF_00210">
    <property type="entry name" value="EPSP_synth"/>
    <property type="match status" value="1"/>
</dbReference>
<evidence type="ECO:0000256" key="7">
    <source>
        <dbReference type="ARBA" id="ARBA00023141"/>
    </source>
</evidence>
<evidence type="ECO:0000256" key="8">
    <source>
        <dbReference type="ARBA" id="ARBA00044633"/>
    </source>
</evidence>
<evidence type="ECO:0000256" key="4">
    <source>
        <dbReference type="ARBA" id="ARBA00022490"/>
    </source>
</evidence>
<keyword evidence="5 9" id="KW-0028">Amino-acid biosynthesis</keyword>
<dbReference type="InterPro" id="IPR036968">
    <property type="entry name" value="Enolpyruvate_Tfrase_sf"/>
</dbReference>
<dbReference type="Proteomes" id="UP001174909">
    <property type="component" value="Unassembled WGS sequence"/>
</dbReference>
<dbReference type="GO" id="GO:0009073">
    <property type="term" value="P:aromatic amino acid family biosynthetic process"/>
    <property type="evidence" value="ECO:0007669"/>
    <property type="project" value="UniProtKB-UniRule"/>
</dbReference>
<dbReference type="FunFam" id="3.65.10.10:FF:000003">
    <property type="entry name" value="3-phosphoshikimate 1-carboxyvinyltransferase"/>
    <property type="match status" value="1"/>
</dbReference>
<comment type="pathway">
    <text evidence="1 9">Metabolic intermediate biosynthesis; chorismate biosynthesis; chorismate from D-erythrose 4-phosphate and phosphoenolpyruvate: step 6/7.</text>
</comment>
<organism evidence="11 12">
    <name type="scientific">Geodia barretti</name>
    <name type="common">Barrett's horny sponge</name>
    <dbReference type="NCBI Taxonomy" id="519541"/>
    <lineage>
        <taxon>Eukaryota</taxon>
        <taxon>Metazoa</taxon>
        <taxon>Porifera</taxon>
        <taxon>Demospongiae</taxon>
        <taxon>Heteroscleromorpha</taxon>
        <taxon>Tetractinellida</taxon>
        <taxon>Astrophorina</taxon>
        <taxon>Geodiidae</taxon>
        <taxon>Geodia</taxon>
    </lineage>
</organism>
<dbReference type="EC" id="2.5.1.19" evidence="3 9"/>
<dbReference type="InterPro" id="IPR013792">
    <property type="entry name" value="RNA3'P_cycl/enolpyr_Trfase_a/b"/>
</dbReference>
<evidence type="ECO:0000256" key="5">
    <source>
        <dbReference type="ARBA" id="ARBA00022605"/>
    </source>
</evidence>
<dbReference type="PIRSF" id="PIRSF000505">
    <property type="entry name" value="EPSPS"/>
    <property type="match status" value="1"/>
</dbReference>
<comment type="similarity">
    <text evidence="2 9">Belongs to the EPSP synthase family.</text>
</comment>
<dbReference type="GO" id="GO:0009423">
    <property type="term" value="P:chorismate biosynthetic process"/>
    <property type="evidence" value="ECO:0007669"/>
    <property type="project" value="UniProtKB-UniRule"/>
</dbReference>
<dbReference type="GO" id="GO:0003866">
    <property type="term" value="F:3-phosphoshikimate 1-carboxyvinyltransferase activity"/>
    <property type="evidence" value="ECO:0007669"/>
    <property type="project" value="UniProtKB-UniRule"/>
</dbReference>
<dbReference type="EMBL" id="CASHTH010002708">
    <property type="protein sequence ID" value="CAI8034030.1"/>
    <property type="molecule type" value="Genomic_DNA"/>
</dbReference>
<evidence type="ECO:0000256" key="9">
    <source>
        <dbReference type="RuleBase" id="RU004164"/>
    </source>
</evidence>
<dbReference type="InterPro" id="IPR006264">
    <property type="entry name" value="EPSP_synthase"/>
</dbReference>
<evidence type="ECO:0000256" key="3">
    <source>
        <dbReference type="ARBA" id="ARBA00012450"/>
    </source>
</evidence>
<evidence type="ECO:0000256" key="6">
    <source>
        <dbReference type="ARBA" id="ARBA00022679"/>
    </source>
</evidence>
<comment type="catalytic activity">
    <reaction evidence="8">
        <text>3-phosphoshikimate + phosphoenolpyruvate = 5-O-(1-carboxyvinyl)-3-phosphoshikimate + phosphate</text>
        <dbReference type="Rhea" id="RHEA:21256"/>
        <dbReference type="ChEBI" id="CHEBI:43474"/>
        <dbReference type="ChEBI" id="CHEBI:57701"/>
        <dbReference type="ChEBI" id="CHEBI:58702"/>
        <dbReference type="ChEBI" id="CHEBI:145989"/>
        <dbReference type="EC" id="2.5.1.19"/>
    </reaction>
    <physiologicalReaction direction="left-to-right" evidence="8">
        <dbReference type="Rhea" id="RHEA:21257"/>
    </physiologicalReaction>
</comment>
<protein>
    <recommendedName>
        <fullName evidence="3 9">3-phosphoshikimate 1-carboxyvinyltransferase</fullName>
        <ecNumber evidence="3 9">2.5.1.19</ecNumber>
    </recommendedName>
</protein>
<evidence type="ECO:0000259" key="10">
    <source>
        <dbReference type="Pfam" id="PF00275"/>
    </source>
</evidence>
<dbReference type="Pfam" id="PF00275">
    <property type="entry name" value="EPSP_synthase"/>
    <property type="match status" value="1"/>
</dbReference>
<evidence type="ECO:0000256" key="2">
    <source>
        <dbReference type="ARBA" id="ARBA00009948"/>
    </source>
</evidence>
<keyword evidence="4" id="KW-0963">Cytoplasm</keyword>
<dbReference type="NCBIfam" id="TIGR01356">
    <property type="entry name" value="aroA"/>
    <property type="match status" value="1"/>
</dbReference>
<dbReference type="PROSITE" id="PS00885">
    <property type="entry name" value="EPSP_SYNTHASE_2"/>
    <property type="match status" value="1"/>
</dbReference>
<dbReference type="CDD" id="cd01556">
    <property type="entry name" value="EPSP_synthase"/>
    <property type="match status" value="1"/>
</dbReference>
<dbReference type="PANTHER" id="PTHR21090:SF5">
    <property type="entry name" value="PENTAFUNCTIONAL AROM POLYPEPTIDE"/>
    <property type="match status" value="1"/>
</dbReference>
<evidence type="ECO:0000313" key="12">
    <source>
        <dbReference type="Proteomes" id="UP001174909"/>
    </source>
</evidence>
<dbReference type="PROSITE" id="PS00104">
    <property type="entry name" value="EPSP_SYNTHASE_1"/>
    <property type="match status" value="1"/>
</dbReference>
<sequence length="406" mass="42992">MKQLTLQPIRGVQGEIRLPGSKSMSNRVLLLAALAEGTTQVRNLLESDDTSHMLNALSILGAGIKYSDDGAYCEVKGLGGAFPESEATLFLGNSGTTMRSLCAAICAGKGRYTLTGEPRMLERPIGDLVDALRQVGAQIEYTGAEGCPPLDITACGLAGGTVSIRGNISSQYLTGMLMAAPMSLAPLTIEVEGELVSKPYIDMTIDVMCRFGIEVERSGYEWFRLPGNQAFRSPGSILVEGDASSASYFLSAGAIGGGTVRVNGVGDDSIQGDVAHAKVLEQMGANVSSGPDWIEISRGELTGIDADLNHIPDAAMTVAVTALFAKGKTTIRNVHNWRVKETDRLSAMATELRKVGASVVEGEDYIEITPPQKIQPAVIDTYNDHRMAMCFSLAALGDASITINDP</sequence>
<dbReference type="InterPro" id="IPR023193">
    <property type="entry name" value="EPSP_synthase_CS"/>
</dbReference>
<dbReference type="InterPro" id="IPR001986">
    <property type="entry name" value="Enolpyruvate_Tfrase_dom"/>
</dbReference>
<dbReference type="AlphaFoldDB" id="A0AA35X110"/>
<evidence type="ECO:0000256" key="1">
    <source>
        <dbReference type="ARBA" id="ARBA00004811"/>
    </source>
</evidence>
<dbReference type="FunFam" id="3.65.10.10:FF:000004">
    <property type="entry name" value="3-phosphoshikimate 1-carboxyvinyltransferase"/>
    <property type="match status" value="1"/>
</dbReference>
<reference evidence="11" key="1">
    <citation type="submission" date="2023-03" db="EMBL/GenBank/DDBJ databases">
        <authorList>
            <person name="Steffen K."/>
            <person name="Cardenas P."/>
        </authorList>
    </citation>
    <scope>NUCLEOTIDE SEQUENCE</scope>
</reference>
<dbReference type="PANTHER" id="PTHR21090">
    <property type="entry name" value="AROM/DEHYDROQUINATE SYNTHASE"/>
    <property type="match status" value="1"/>
</dbReference>
<dbReference type="Gene3D" id="3.65.10.10">
    <property type="entry name" value="Enolpyruvate transferase domain"/>
    <property type="match status" value="2"/>
</dbReference>
<keyword evidence="6 9" id="KW-0808">Transferase</keyword>
<dbReference type="GO" id="GO:0008652">
    <property type="term" value="P:amino acid biosynthetic process"/>
    <property type="evidence" value="ECO:0007669"/>
    <property type="project" value="UniProtKB-KW"/>
</dbReference>
<name>A0AA35X110_GEOBA</name>